<feature type="signal peptide" evidence="1">
    <location>
        <begin position="1"/>
        <end position="16"/>
    </location>
</feature>
<keyword evidence="3" id="KW-1185">Reference proteome</keyword>
<protein>
    <recommendedName>
        <fullName evidence="4">Hydrophobin</fullName>
    </recommendedName>
</protein>
<sequence length="169" mass="17603">MKFSAAFLSLASMASAIDLWSYSNRDCGGNAGVCRSINPNICCSTGGSSGLGSSASAHGIPIGWLIELRAFTGGDCTNLAATAGSGGGQTSICIRGGFFTGMSYNFYGRKRGETVESDCQRPDTLVLTDGSEYDISGLDDETFSVLYPLGLNATGPEDVPQELKSLQIK</sequence>
<dbReference type="AlphaFoldDB" id="A0A8K0WLL2"/>
<gene>
    <name evidence="2" type="ORF">B0I35DRAFT_515522</name>
</gene>
<comment type="caution">
    <text evidence="2">The sequence shown here is derived from an EMBL/GenBank/DDBJ whole genome shotgun (WGS) entry which is preliminary data.</text>
</comment>
<dbReference type="EMBL" id="JAGPNK010000014">
    <property type="protein sequence ID" value="KAH7309217.1"/>
    <property type="molecule type" value="Genomic_DNA"/>
</dbReference>
<evidence type="ECO:0008006" key="4">
    <source>
        <dbReference type="Google" id="ProtNLM"/>
    </source>
</evidence>
<keyword evidence="1" id="KW-0732">Signal</keyword>
<dbReference type="Proteomes" id="UP000813444">
    <property type="component" value="Unassembled WGS sequence"/>
</dbReference>
<dbReference type="OrthoDB" id="5383526at2759"/>
<reference evidence="2" key="1">
    <citation type="journal article" date="2021" name="Nat. Commun.">
        <title>Genetic determinants of endophytism in the Arabidopsis root mycobiome.</title>
        <authorList>
            <person name="Mesny F."/>
            <person name="Miyauchi S."/>
            <person name="Thiergart T."/>
            <person name="Pickel B."/>
            <person name="Atanasova L."/>
            <person name="Karlsson M."/>
            <person name="Huettel B."/>
            <person name="Barry K.W."/>
            <person name="Haridas S."/>
            <person name="Chen C."/>
            <person name="Bauer D."/>
            <person name="Andreopoulos W."/>
            <person name="Pangilinan J."/>
            <person name="LaButti K."/>
            <person name="Riley R."/>
            <person name="Lipzen A."/>
            <person name="Clum A."/>
            <person name="Drula E."/>
            <person name="Henrissat B."/>
            <person name="Kohler A."/>
            <person name="Grigoriev I.V."/>
            <person name="Martin F.M."/>
            <person name="Hacquard S."/>
        </authorList>
    </citation>
    <scope>NUCLEOTIDE SEQUENCE</scope>
    <source>
        <strain evidence="2">MPI-CAGE-CH-0235</strain>
    </source>
</reference>
<accession>A0A8K0WLL2</accession>
<organism evidence="2 3">
    <name type="scientific">Stachybotrys elegans</name>
    <dbReference type="NCBI Taxonomy" id="80388"/>
    <lineage>
        <taxon>Eukaryota</taxon>
        <taxon>Fungi</taxon>
        <taxon>Dikarya</taxon>
        <taxon>Ascomycota</taxon>
        <taxon>Pezizomycotina</taxon>
        <taxon>Sordariomycetes</taxon>
        <taxon>Hypocreomycetidae</taxon>
        <taxon>Hypocreales</taxon>
        <taxon>Stachybotryaceae</taxon>
        <taxon>Stachybotrys</taxon>
    </lineage>
</organism>
<name>A0A8K0WLL2_9HYPO</name>
<evidence type="ECO:0000313" key="3">
    <source>
        <dbReference type="Proteomes" id="UP000813444"/>
    </source>
</evidence>
<proteinExistence type="predicted"/>
<evidence type="ECO:0000313" key="2">
    <source>
        <dbReference type="EMBL" id="KAH7309217.1"/>
    </source>
</evidence>
<feature type="chain" id="PRO_5035420026" description="Hydrophobin" evidence="1">
    <location>
        <begin position="17"/>
        <end position="169"/>
    </location>
</feature>
<evidence type="ECO:0000256" key="1">
    <source>
        <dbReference type="SAM" id="SignalP"/>
    </source>
</evidence>